<name>A0A1I5YI95_9FIRM</name>
<protein>
    <submittedName>
        <fullName evidence="1">Uncharacterized protein</fullName>
    </submittedName>
</protein>
<gene>
    <name evidence="1" type="ORF">SAMN05444406_1482</name>
</gene>
<reference evidence="1 2" key="1">
    <citation type="submission" date="2016-10" db="EMBL/GenBank/DDBJ databases">
        <authorList>
            <person name="de Groot N.N."/>
        </authorList>
    </citation>
    <scope>NUCLEOTIDE SEQUENCE [LARGE SCALE GENOMIC DNA]</scope>
    <source>
        <strain evidence="1 2">DSM 20678</strain>
    </source>
</reference>
<evidence type="ECO:0000313" key="2">
    <source>
        <dbReference type="Proteomes" id="UP000198577"/>
    </source>
</evidence>
<evidence type="ECO:0000313" key="1">
    <source>
        <dbReference type="EMBL" id="SFQ43933.1"/>
    </source>
</evidence>
<organism evidence="1 2">
    <name type="scientific">Caldicoprobacter faecalis</name>
    <dbReference type="NCBI Taxonomy" id="937334"/>
    <lineage>
        <taxon>Bacteria</taxon>
        <taxon>Bacillati</taxon>
        <taxon>Bacillota</taxon>
        <taxon>Clostridia</taxon>
        <taxon>Caldicoprobacterales</taxon>
        <taxon>Caldicoprobacteraceae</taxon>
        <taxon>Caldicoprobacter</taxon>
    </lineage>
</organism>
<dbReference type="OrthoDB" id="9809406at2"/>
<dbReference type="RefSeq" id="WP_092282817.1">
    <property type="nucleotide sequence ID" value="NZ_FOXR01000048.1"/>
</dbReference>
<dbReference type="Proteomes" id="UP000198577">
    <property type="component" value="Unassembled WGS sequence"/>
</dbReference>
<accession>A0A1I5YI95</accession>
<proteinExistence type="predicted"/>
<keyword evidence="2" id="KW-1185">Reference proteome</keyword>
<sequence length="276" mass="31315">MKKRFVVVIAAAFLTTVMLFDYNGRASNFRVPDFLDLKSDKEQEAGYRRQEHSYSDADSLQAFDSPEAALRFYFDTLKTASNLTERQMAALGGTIGEGLQLYEEAYRCWSEQWRRKHAYQEFLASWQGTVQVELLKLLPAGRQNGQARFFVETRHIEVTDDNPRTGIFYYTGFFVVDKTREGWRITEGGLTPQNLAWELGGHQPWRSDPVMVARIDGLGVGMEDDIGKPVVQGNPDGTVTVRFLDDGGMEKYRVVLYKPKDGMWRVLEKAGGATAT</sequence>
<dbReference type="AlphaFoldDB" id="A0A1I5YI95"/>
<dbReference type="EMBL" id="FOXR01000048">
    <property type="protein sequence ID" value="SFQ43933.1"/>
    <property type="molecule type" value="Genomic_DNA"/>
</dbReference>